<keyword evidence="1" id="KW-1133">Transmembrane helix</keyword>
<dbReference type="EMBL" id="WHJC01000349">
    <property type="protein sequence ID" value="MPQ44889.1"/>
    <property type="molecule type" value="Genomic_DNA"/>
</dbReference>
<keyword evidence="1" id="KW-0472">Membrane</keyword>
<dbReference type="Proteomes" id="UP000430345">
    <property type="component" value="Unassembled WGS sequence"/>
</dbReference>
<dbReference type="AlphaFoldDB" id="A0A6I1MXL6"/>
<keyword evidence="3" id="KW-1185">Reference proteome</keyword>
<dbReference type="OrthoDB" id="1906601at2"/>
<sequence length="218" mass="25480">MKKRMKLFIITPLIIILILIFSSIGIYDYFFYPKTPVVSTSTNIKLDNWNLLKKFFPTGFNLSFKELSAESNTIFSQEELTDLAIAIINEMPEIKKYITGLRVDIENNHINLYFHINYKNIPLEAKLIFSCKAEDGKGIFHYEDGKFGFIHIPKNLIFQNVHNNSFVQFNKENGDIILSFETIKQLDVKNLQILNNDLVINFKGTIRFWDWLKNNKAT</sequence>
<protein>
    <recommendedName>
        <fullName evidence="4">DUF2140 family protein</fullName>
    </recommendedName>
</protein>
<proteinExistence type="predicted"/>
<evidence type="ECO:0000313" key="3">
    <source>
        <dbReference type="Proteomes" id="UP000430345"/>
    </source>
</evidence>
<evidence type="ECO:0000313" key="2">
    <source>
        <dbReference type="EMBL" id="MPQ44889.1"/>
    </source>
</evidence>
<evidence type="ECO:0008006" key="4">
    <source>
        <dbReference type="Google" id="ProtNLM"/>
    </source>
</evidence>
<keyword evidence="1" id="KW-0812">Transmembrane</keyword>
<accession>A0A6I1MXL6</accession>
<name>A0A6I1MXL6_9CLOT</name>
<evidence type="ECO:0000256" key="1">
    <source>
        <dbReference type="SAM" id="Phobius"/>
    </source>
</evidence>
<gene>
    <name evidence="2" type="ORF">GBZ86_14200</name>
</gene>
<reference evidence="2 3" key="1">
    <citation type="submission" date="2019-10" db="EMBL/GenBank/DDBJ databases">
        <title>The Genome Sequence of Clostridium tarantellae Isolated from Fish Brain.</title>
        <authorList>
            <person name="Bano L."/>
            <person name="Kiel M."/>
            <person name="Sales G."/>
            <person name="Doxey A.C."/>
            <person name="Mansfield M.J."/>
            <person name="Schiavone M."/>
            <person name="Rossetto O."/>
            <person name="Pirazzini M."/>
            <person name="Dobrindt U."/>
            <person name="Montecucco C."/>
        </authorList>
    </citation>
    <scope>NUCLEOTIDE SEQUENCE [LARGE SCALE GENOMIC DNA]</scope>
    <source>
        <strain evidence="2 3">DSM 3997</strain>
    </source>
</reference>
<feature type="transmembrane region" description="Helical" evidence="1">
    <location>
        <begin position="7"/>
        <end position="32"/>
    </location>
</feature>
<dbReference type="RefSeq" id="WP_152891746.1">
    <property type="nucleotide sequence ID" value="NZ_WHJC01000349.1"/>
</dbReference>
<organism evidence="2 3">
    <name type="scientific">Clostridium tarantellae</name>
    <dbReference type="NCBI Taxonomy" id="39493"/>
    <lineage>
        <taxon>Bacteria</taxon>
        <taxon>Bacillati</taxon>
        <taxon>Bacillota</taxon>
        <taxon>Clostridia</taxon>
        <taxon>Eubacteriales</taxon>
        <taxon>Clostridiaceae</taxon>
        <taxon>Clostridium</taxon>
    </lineage>
</organism>
<comment type="caution">
    <text evidence="2">The sequence shown here is derived from an EMBL/GenBank/DDBJ whole genome shotgun (WGS) entry which is preliminary data.</text>
</comment>